<dbReference type="PROSITE" id="PS50157">
    <property type="entry name" value="ZINC_FINGER_C2H2_2"/>
    <property type="match status" value="3"/>
</dbReference>
<sequence length="420" mass="45764">MSALSQIGVPISECDAGPGLHFDTSHVSQTRALFAHSPSVAAVASAETAQKSHGSSAITSDSSAGSNLNNPITQLIPSSPHQAYPTRELKSSKRTEDINVQSLGSPALNDYGWPRNQPSKPSLNDTSASRLNQTTQNTGFDRWLSLIDAATELSMLSAHPAPPSAELDKNASLTTNSVSPVNLNEEPVKSEDHPLLRDTSPMFSSEPTSSDGATQKNISLWLPNASLHIAPSAEPWSETIAIGNHRIEEYSNAGCIENAHESTYTKGDHVVYRSVSVDSDSLLKPKPSSSNLPRNKICAHPGCERAFTKLANLKAHMLTHNGERPFACDLCDKAFTTKNRLKVHQRGHTNEKPYKCDFPGCDYASKQKCGLSSHMQRHLPAQVKKALRKESKKTVPCRDCGKLYKTEEAAYQHQRKEHGK</sequence>
<keyword evidence="7" id="KW-0805">Transcription regulation</keyword>
<dbReference type="STRING" id="329046.A0A1Y2B649"/>
<evidence type="ECO:0000256" key="5">
    <source>
        <dbReference type="ARBA" id="ARBA00022771"/>
    </source>
</evidence>
<evidence type="ECO:0000313" key="15">
    <source>
        <dbReference type="Proteomes" id="UP000193642"/>
    </source>
</evidence>
<dbReference type="EMBL" id="MCGO01000083">
    <property type="protein sequence ID" value="ORY30308.1"/>
    <property type="molecule type" value="Genomic_DNA"/>
</dbReference>
<dbReference type="Gene3D" id="3.30.160.60">
    <property type="entry name" value="Classic Zinc Finger"/>
    <property type="match status" value="3"/>
</dbReference>
<feature type="domain" description="C2H2-type" evidence="13">
    <location>
        <begin position="395"/>
        <end position="420"/>
    </location>
</feature>
<keyword evidence="3" id="KW-0479">Metal-binding</keyword>
<evidence type="ECO:0000256" key="3">
    <source>
        <dbReference type="ARBA" id="ARBA00022723"/>
    </source>
</evidence>
<feature type="compositionally biased region" description="Polar residues" evidence="12">
    <location>
        <begin position="67"/>
        <end position="81"/>
    </location>
</feature>
<evidence type="ECO:0000256" key="9">
    <source>
        <dbReference type="ARBA" id="ARBA00023163"/>
    </source>
</evidence>
<feature type="domain" description="C2H2-type" evidence="13">
    <location>
        <begin position="296"/>
        <end position="325"/>
    </location>
</feature>
<keyword evidence="10" id="KW-0539">Nucleus</keyword>
<evidence type="ECO:0000256" key="2">
    <source>
        <dbReference type="ARBA" id="ARBA00006991"/>
    </source>
</evidence>
<feature type="region of interest" description="Disordered" evidence="12">
    <location>
        <begin position="176"/>
        <end position="214"/>
    </location>
</feature>
<evidence type="ECO:0000313" key="14">
    <source>
        <dbReference type="EMBL" id="ORY30308.1"/>
    </source>
</evidence>
<dbReference type="Pfam" id="PF00096">
    <property type="entry name" value="zf-C2H2"/>
    <property type="match status" value="2"/>
</dbReference>
<evidence type="ECO:0000256" key="10">
    <source>
        <dbReference type="ARBA" id="ARBA00023242"/>
    </source>
</evidence>
<dbReference type="OrthoDB" id="4748970at2759"/>
<protein>
    <recommendedName>
        <fullName evidence="13">C2H2-type domain-containing protein</fullName>
    </recommendedName>
</protein>
<accession>A0A1Y2B649</accession>
<reference evidence="14 15" key="1">
    <citation type="submission" date="2016-07" db="EMBL/GenBank/DDBJ databases">
        <title>Pervasive Adenine N6-methylation of Active Genes in Fungi.</title>
        <authorList>
            <consortium name="DOE Joint Genome Institute"/>
            <person name="Mondo S.J."/>
            <person name="Dannebaum R.O."/>
            <person name="Kuo R.C."/>
            <person name="Labutti K."/>
            <person name="Haridas S."/>
            <person name="Kuo A."/>
            <person name="Salamov A."/>
            <person name="Ahrendt S.R."/>
            <person name="Lipzen A."/>
            <person name="Sullivan W."/>
            <person name="Andreopoulos W.B."/>
            <person name="Clum A."/>
            <person name="Lindquist E."/>
            <person name="Daum C."/>
            <person name="Ramamoorthy G.K."/>
            <person name="Gryganskyi A."/>
            <person name="Culley D."/>
            <person name="Magnuson J.K."/>
            <person name="James T.Y."/>
            <person name="O'Malley M.A."/>
            <person name="Stajich J.E."/>
            <person name="Spatafora J.W."/>
            <person name="Visel A."/>
            <person name="Grigoriev I.V."/>
        </authorList>
    </citation>
    <scope>NUCLEOTIDE SEQUENCE [LARGE SCALE GENOMIC DNA]</scope>
    <source>
        <strain evidence="14 15">JEL800</strain>
    </source>
</reference>
<gene>
    <name evidence="14" type="ORF">BCR33DRAFT_792654</name>
</gene>
<keyword evidence="8" id="KW-0238">DNA-binding</keyword>
<dbReference type="SMART" id="SM00355">
    <property type="entry name" value="ZnF_C2H2"/>
    <property type="match status" value="4"/>
</dbReference>
<evidence type="ECO:0000256" key="7">
    <source>
        <dbReference type="ARBA" id="ARBA00023015"/>
    </source>
</evidence>
<dbReference type="GO" id="GO:0000785">
    <property type="term" value="C:chromatin"/>
    <property type="evidence" value="ECO:0007669"/>
    <property type="project" value="TreeGrafter"/>
</dbReference>
<proteinExistence type="inferred from homology"/>
<dbReference type="PANTHER" id="PTHR14003:SF23">
    <property type="entry name" value="ZINC FINGER PROTEIN 143"/>
    <property type="match status" value="1"/>
</dbReference>
<dbReference type="Proteomes" id="UP000193642">
    <property type="component" value="Unassembled WGS sequence"/>
</dbReference>
<dbReference type="PANTHER" id="PTHR14003">
    <property type="entry name" value="TRANSCRIPTIONAL REPRESSOR PROTEIN YY"/>
    <property type="match status" value="1"/>
</dbReference>
<keyword evidence="5 11" id="KW-0863">Zinc-finger</keyword>
<dbReference type="InterPro" id="IPR036236">
    <property type="entry name" value="Znf_C2H2_sf"/>
</dbReference>
<feature type="compositionally biased region" description="Low complexity" evidence="12">
    <location>
        <begin position="45"/>
        <end position="66"/>
    </location>
</feature>
<feature type="domain" description="C2H2-type" evidence="13">
    <location>
        <begin position="326"/>
        <end position="353"/>
    </location>
</feature>
<feature type="region of interest" description="Disordered" evidence="12">
    <location>
        <begin position="45"/>
        <end position="135"/>
    </location>
</feature>
<keyword evidence="9" id="KW-0804">Transcription</keyword>
<comment type="similarity">
    <text evidence="2">Belongs to the krueppel C2H2-type zinc-finger protein family.</text>
</comment>
<evidence type="ECO:0000259" key="13">
    <source>
        <dbReference type="PROSITE" id="PS50157"/>
    </source>
</evidence>
<dbReference type="GO" id="GO:0000978">
    <property type="term" value="F:RNA polymerase II cis-regulatory region sequence-specific DNA binding"/>
    <property type="evidence" value="ECO:0007669"/>
    <property type="project" value="TreeGrafter"/>
</dbReference>
<dbReference type="InterPro" id="IPR013087">
    <property type="entry name" value="Znf_C2H2_type"/>
</dbReference>
<organism evidence="14 15">
    <name type="scientific">Rhizoclosmatium globosum</name>
    <dbReference type="NCBI Taxonomy" id="329046"/>
    <lineage>
        <taxon>Eukaryota</taxon>
        <taxon>Fungi</taxon>
        <taxon>Fungi incertae sedis</taxon>
        <taxon>Chytridiomycota</taxon>
        <taxon>Chytridiomycota incertae sedis</taxon>
        <taxon>Chytridiomycetes</taxon>
        <taxon>Chytridiales</taxon>
        <taxon>Chytriomycetaceae</taxon>
        <taxon>Rhizoclosmatium</taxon>
    </lineage>
</organism>
<evidence type="ECO:0000256" key="4">
    <source>
        <dbReference type="ARBA" id="ARBA00022737"/>
    </source>
</evidence>
<comment type="caution">
    <text evidence="14">The sequence shown here is derived from an EMBL/GenBank/DDBJ whole genome shotgun (WGS) entry which is preliminary data.</text>
</comment>
<comment type="subcellular location">
    <subcellularLocation>
        <location evidence="1">Nucleus</location>
    </subcellularLocation>
</comment>
<feature type="compositionally biased region" description="Polar residues" evidence="12">
    <location>
        <begin position="201"/>
        <end position="214"/>
    </location>
</feature>
<keyword evidence="4" id="KW-0677">Repeat</keyword>
<feature type="compositionally biased region" description="Polar residues" evidence="12">
    <location>
        <begin position="116"/>
        <end position="135"/>
    </location>
</feature>
<keyword evidence="6" id="KW-0862">Zinc</keyword>
<feature type="compositionally biased region" description="Basic and acidic residues" evidence="12">
    <location>
        <begin position="186"/>
        <end position="196"/>
    </location>
</feature>
<dbReference type="PROSITE" id="PS00028">
    <property type="entry name" value="ZINC_FINGER_C2H2_1"/>
    <property type="match status" value="3"/>
</dbReference>
<evidence type="ECO:0000256" key="1">
    <source>
        <dbReference type="ARBA" id="ARBA00004123"/>
    </source>
</evidence>
<evidence type="ECO:0000256" key="6">
    <source>
        <dbReference type="ARBA" id="ARBA00022833"/>
    </source>
</evidence>
<dbReference type="GO" id="GO:0031519">
    <property type="term" value="C:PcG protein complex"/>
    <property type="evidence" value="ECO:0007669"/>
    <property type="project" value="TreeGrafter"/>
</dbReference>
<dbReference type="GO" id="GO:0005667">
    <property type="term" value="C:transcription regulator complex"/>
    <property type="evidence" value="ECO:0007669"/>
    <property type="project" value="TreeGrafter"/>
</dbReference>
<evidence type="ECO:0000256" key="12">
    <source>
        <dbReference type="SAM" id="MobiDB-lite"/>
    </source>
</evidence>
<dbReference type="AlphaFoldDB" id="A0A1Y2B649"/>
<dbReference type="GO" id="GO:0000981">
    <property type="term" value="F:DNA-binding transcription factor activity, RNA polymerase II-specific"/>
    <property type="evidence" value="ECO:0007669"/>
    <property type="project" value="TreeGrafter"/>
</dbReference>
<dbReference type="SUPFAM" id="SSF57667">
    <property type="entry name" value="beta-beta-alpha zinc fingers"/>
    <property type="match status" value="2"/>
</dbReference>
<keyword evidence="15" id="KW-1185">Reference proteome</keyword>
<dbReference type="FunFam" id="3.30.160.60:FF:001480">
    <property type="entry name" value="Si:cabz01071911.3"/>
    <property type="match status" value="1"/>
</dbReference>
<dbReference type="GO" id="GO:0008270">
    <property type="term" value="F:zinc ion binding"/>
    <property type="evidence" value="ECO:0007669"/>
    <property type="project" value="UniProtKB-KW"/>
</dbReference>
<evidence type="ECO:0000256" key="11">
    <source>
        <dbReference type="PROSITE-ProRule" id="PRU00042"/>
    </source>
</evidence>
<name>A0A1Y2B649_9FUNG</name>
<evidence type="ECO:0000256" key="8">
    <source>
        <dbReference type="ARBA" id="ARBA00023125"/>
    </source>
</evidence>
<feature type="compositionally biased region" description="Basic and acidic residues" evidence="12">
    <location>
        <begin position="87"/>
        <end position="97"/>
    </location>
</feature>
<dbReference type="FunFam" id="3.30.160.60:FF:000125">
    <property type="entry name" value="Putative zinc finger protein 143"/>
    <property type="match status" value="1"/>
</dbReference>